<feature type="transmembrane region" description="Helical" evidence="6">
    <location>
        <begin position="333"/>
        <end position="356"/>
    </location>
</feature>
<evidence type="ECO:0000256" key="2">
    <source>
        <dbReference type="ARBA" id="ARBA00010199"/>
    </source>
</evidence>
<evidence type="ECO:0000313" key="7">
    <source>
        <dbReference type="EMBL" id="ODQ58330.1"/>
    </source>
</evidence>
<evidence type="ECO:0000256" key="4">
    <source>
        <dbReference type="ARBA" id="ARBA00022989"/>
    </source>
</evidence>
<dbReference type="InterPro" id="IPR045069">
    <property type="entry name" value="MATE_euk"/>
</dbReference>
<protein>
    <recommendedName>
        <fullName evidence="9">MATE efflux family protein</fullName>
    </recommendedName>
</protein>
<dbReference type="AlphaFoldDB" id="A0A1E3NZA6"/>
<dbReference type="GO" id="GO:0016020">
    <property type="term" value="C:membrane"/>
    <property type="evidence" value="ECO:0007669"/>
    <property type="project" value="UniProtKB-SubCell"/>
</dbReference>
<evidence type="ECO:0008006" key="9">
    <source>
        <dbReference type="Google" id="ProtNLM"/>
    </source>
</evidence>
<feature type="transmembrane region" description="Helical" evidence="6">
    <location>
        <begin position="150"/>
        <end position="171"/>
    </location>
</feature>
<dbReference type="GO" id="GO:0015297">
    <property type="term" value="F:antiporter activity"/>
    <property type="evidence" value="ECO:0007669"/>
    <property type="project" value="InterPro"/>
</dbReference>
<feature type="transmembrane region" description="Helical" evidence="6">
    <location>
        <begin position="472"/>
        <end position="491"/>
    </location>
</feature>
<dbReference type="EMBL" id="KV454212">
    <property type="protein sequence ID" value="ODQ58330.1"/>
    <property type="molecule type" value="Genomic_DNA"/>
</dbReference>
<dbReference type="NCBIfam" id="TIGR00797">
    <property type="entry name" value="matE"/>
    <property type="match status" value="1"/>
</dbReference>
<dbReference type="CDD" id="cd13132">
    <property type="entry name" value="MATE_eukaryotic"/>
    <property type="match status" value="1"/>
</dbReference>
<dbReference type="Proteomes" id="UP000094112">
    <property type="component" value="Unassembled WGS sequence"/>
</dbReference>
<keyword evidence="3 6" id="KW-0812">Transmembrane</keyword>
<dbReference type="GO" id="GO:0042910">
    <property type="term" value="F:xenobiotic transmembrane transporter activity"/>
    <property type="evidence" value="ECO:0007669"/>
    <property type="project" value="InterPro"/>
</dbReference>
<proteinExistence type="inferred from homology"/>
<evidence type="ECO:0000256" key="3">
    <source>
        <dbReference type="ARBA" id="ARBA00022692"/>
    </source>
</evidence>
<dbReference type="Pfam" id="PF01554">
    <property type="entry name" value="MatE"/>
    <property type="match status" value="2"/>
</dbReference>
<evidence type="ECO:0000256" key="6">
    <source>
        <dbReference type="SAM" id="Phobius"/>
    </source>
</evidence>
<dbReference type="RefSeq" id="XP_019037537.1">
    <property type="nucleotide sequence ID" value="XM_019182129.1"/>
</dbReference>
<evidence type="ECO:0000256" key="1">
    <source>
        <dbReference type="ARBA" id="ARBA00004141"/>
    </source>
</evidence>
<comment type="similarity">
    <text evidence="2">Belongs to the multi antimicrobial extrusion (MATE) (TC 2.A.66.1) family.</text>
</comment>
<dbReference type="STRING" id="683960.A0A1E3NZA6"/>
<feature type="transmembrane region" description="Helical" evidence="6">
    <location>
        <begin position="443"/>
        <end position="465"/>
    </location>
</feature>
<sequence length="538" mass="58978">MSTLSQNLRNPSYAAHEQQSLLDNDIISSFPARRASLATLKRIRSHSTIKHVISTGFVPEVETSLGTEIKILGKYSIPLIITFLLQYSLNVASVFSVGRIGKTELAAVSLAGMTANITGYCLFQGTSTSLDTLCAQAFGRKDYRLVGLHFLRCTIFLLLLFIPVAFIWVFLSKPILTLLVDDLELIDLASTYLGILSIGLPGFILFENGKHYLQSQNIFHASTYVILIAAPFNAVLNYLLVWDDHIGLGFVGAPIAIVITNYLMAILLFIYCYYIDGYQCWCGFTKDGFKNWNRMLSLSYNGCIGVLSEWLAFEIITLSAARFGTVVLASQSVIATICVLLYQIPFAISIAASTRIANFIGAASKKSLIVATNAALLTSIVFGFLNGGVLTIFRVQVVELFSSDPEVISLASKIIPLGAAYQVNDSLAAVSGGILRGQGRQRLAAYLSLIAYYLIALPIGFSLAFGLDMKLYGLWCGLCIALFLVSILQTWSVVKSDWDEIIEESIQEALHDANYINSEINEVRSIISHSIHDISEEA</sequence>
<evidence type="ECO:0000256" key="5">
    <source>
        <dbReference type="ARBA" id="ARBA00023136"/>
    </source>
</evidence>
<feature type="transmembrane region" description="Helical" evidence="6">
    <location>
        <begin position="246"/>
        <end position="274"/>
    </location>
</feature>
<dbReference type="PANTHER" id="PTHR11206">
    <property type="entry name" value="MULTIDRUG RESISTANCE PROTEIN"/>
    <property type="match status" value="1"/>
</dbReference>
<feature type="transmembrane region" description="Helical" evidence="6">
    <location>
        <begin position="218"/>
        <end position="240"/>
    </location>
</feature>
<comment type="subcellular location">
    <subcellularLocation>
        <location evidence="1">Membrane</location>
        <topology evidence="1">Multi-pass membrane protein</topology>
    </subcellularLocation>
</comment>
<feature type="transmembrane region" description="Helical" evidence="6">
    <location>
        <begin position="368"/>
        <end position="393"/>
    </location>
</feature>
<keyword evidence="8" id="KW-1185">Reference proteome</keyword>
<dbReference type="InterPro" id="IPR002528">
    <property type="entry name" value="MATE_fam"/>
</dbReference>
<feature type="transmembrane region" description="Helical" evidence="6">
    <location>
        <begin position="183"/>
        <end position="206"/>
    </location>
</feature>
<keyword evidence="4 6" id="KW-1133">Transmembrane helix</keyword>
<keyword evidence="5 6" id="KW-0472">Membrane</keyword>
<dbReference type="GeneID" id="30199375"/>
<gene>
    <name evidence="7" type="ORF">WICANDRAFT_33926</name>
</gene>
<name>A0A1E3NZA6_WICAA</name>
<dbReference type="GO" id="GO:1990961">
    <property type="term" value="P:xenobiotic detoxification by transmembrane export across the plasma membrane"/>
    <property type="evidence" value="ECO:0007669"/>
    <property type="project" value="InterPro"/>
</dbReference>
<feature type="transmembrane region" description="Helical" evidence="6">
    <location>
        <begin position="295"/>
        <end position="313"/>
    </location>
</feature>
<organism evidence="7 8">
    <name type="scientific">Wickerhamomyces anomalus (strain ATCC 58044 / CBS 1984 / NCYC 433 / NRRL Y-366-8)</name>
    <name type="common">Yeast</name>
    <name type="synonym">Hansenula anomala</name>
    <dbReference type="NCBI Taxonomy" id="683960"/>
    <lineage>
        <taxon>Eukaryota</taxon>
        <taxon>Fungi</taxon>
        <taxon>Dikarya</taxon>
        <taxon>Ascomycota</taxon>
        <taxon>Saccharomycotina</taxon>
        <taxon>Saccharomycetes</taxon>
        <taxon>Phaffomycetales</taxon>
        <taxon>Wickerhamomycetaceae</taxon>
        <taxon>Wickerhamomyces</taxon>
    </lineage>
</organism>
<evidence type="ECO:0000313" key="8">
    <source>
        <dbReference type="Proteomes" id="UP000094112"/>
    </source>
</evidence>
<accession>A0A1E3NZA6</accession>
<dbReference type="OrthoDB" id="2126698at2759"/>
<reference evidence="7 8" key="1">
    <citation type="journal article" date="2016" name="Proc. Natl. Acad. Sci. U.S.A.">
        <title>Comparative genomics of biotechnologically important yeasts.</title>
        <authorList>
            <person name="Riley R."/>
            <person name="Haridas S."/>
            <person name="Wolfe K.H."/>
            <person name="Lopes M.R."/>
            <person name="Hittinger C.T."/>
            <person name="Goeker M."/>
            <person name="Salamov A.A."/>
            <person name="Wisecaver J.H."/>
            <person name="Long T.M."/>
            <person name="Calvey C.H."/>
            <person name="Aerts A.L."/>
            <person name="Barry K.W."/>
            <person name="Choi C."/>
            <person name="Clum A."/>
            <person name="Coughlan A.Y."/>
            <person name="Deshpande S."/>
            <person name="Douglass A.P."/>
            <person name="Hanson S.J."/>
            <person name="Klenk H.-P."/>
            <person name="LaButti K.M."/>
            <person name="Lapidus A."/>
            <person name="Lindquist E.A."/>
            <person name="Lipzen A.M."/>
            <person name="Meier-Kolthoff J.P."/>
            <person name="Ohm R.A."/>
            <person name="Otillar R.P."/>
            <person name="Pangilinan J.L."/>
            <person name="Peng Y."/>
            <person name="Rokas A."/>
            <person name="Rosa C.A."/>
            <person name="Scheuner C."/>
            <person name="Sibirny A.A."/>
            <person name="Slot J.C."/>
            <person name="Stielow J.B."/>
            <person name="Sun H."/>
            <person name="Kurtzman C.P."/>
            <person name="Blackwell M."/>
            <person name="Grigoriev I.V."/>
            <person name="Jeffries T.W."/>
        </authorList>
    </citation>
    <scope>NUCLEOTIDE SEQUENCE [LARGE SCALE GENOMIC DNA]</scope>
    <source>
        <strain evidence="8">ATCC 58044 / CBS 1984 / NCYC 433 / NRRL Y-366-8</strain>
    </source>
</reference>